<name>A0A1N6UCY4_9PSED</name>
<keyword evidence="5" id="KW-0472">Membrane</keyword>
<gene>
    <name evidence="7" type="ORF">SAMN05421672_108107</name>
</gene>
<dbReference type="FunFam" id="3.30.70.270:FF:000001">
    <property type="entry name" value="Diguanylate cyclase domain protein"/>
    <property type="match status" value="1"/>
</dbReference>
<dbReference type="GO" id="GO:0052621">
    <property type="term" value="F:diguanylate cyclase activity"/>
    <property type="evidence" value="ECO:0007669"/>
    <property type="project" value="UniProtKB-EC"/>
</dbReference>
<dbReference type="SUPFAM" id="SSF55073">
    <property type="entry name" value="Nucleotide cyclase"/>
    <property type="match status" value="1"/>
</dbReference>
<sequence>MRIMASTDWEARALRLLGVLLLVLFTAWLGIATRPVGLLASFWPANAVLLGLFILHPQLARPEGWIAALAGYVSADLFMGGDLLFSLRLSLVNLAFVASGLLLVRLMPRRFRSLRRPSGLLALFAICLLASGCSALAAVLLGHLVSPRLFATAWEAGASWFSADLTNAVLILPAMLSAPEFFSRLASGRHSRRRDDLWEFAPVVALLVSLMVCVGVGGPASLGIVVPALLWCALSYSLFISALLTLLACVWLFVAVSLGLVPLLDAGNDFARTVALRLGITLFALGPLTVASINQARNRELLALRQRADHDILTGALSRRGFFRRGEGLLRQHRGTATPLVVMMLDLDHFKRVNDRHGHAVGDEVLRSFAGGVRQILRQSDLFGRLGGEEFALVLSGLTEADALGMAERIRSAVARRPLQAGTDHVVATLSIGLAWYAQTPAGTLDELLADADRALYQAKDEGRDRVVMVTLAGRESPELSALPLA</sequence>
<dbReference type="Proteomes" id="UP000186079">
    <property type="component" value="Unassembled WGS sequence"/>
</dbReference>
<evidence type="ECO:0000259" key="6">
    <source>
        <dbReference type="PROSITE" id="PS50887"/>
    </source>
</evidence>
<evidence type="ECO:0000313" key="7">
    <source>
        <dbReference type="EMBL" id="SIQ63423.1"/>
    </source>
</evidence>
<dbReference type="PANTHER" id="PTHR45138">
    <property type="entry name" value="REGULATORY COMPONENTS OF SENSORY TRANSDUCTION SYSTEM"/>
    <property type="match status" value="1"/>
</dbReference>
<keyword evidence="5" id="KW-1133">Transmembrane helix</keyword>
<dbReference type="InterPro" id="IPR050469">
    <property type="entry name" value="Diguanylate_Cyclase"/>
</dbReference>
<dbReference type="InterPro" id="IPR029787">
    <property type="entry name" value="Nucleotide_cyclase"/>
</dbReference>
<feature type="transmembrane region" description="Helical" evidence="5">
    <location>
        <begin position="274"/>
        <end position="293"/>
    </location>
</feature>
<comment type="subcellular location">
    <subcellularLocation>
        <location evidence="2">Cell inner membrane</location>
    </subcellularLocation>
</comment>
<accession>A0A1N6UCY4</accession>
<dbReference type="EC" id="2.7.7.65" evidence="3"/>
<evidence type="ECO:0000256" key="1">
    <source>
        <dbReference type="ARBA" id="ARBA00001946"/>
    </source>
</evidence>
<keyword evidence="5" id="KW-0812">Transmembrane</keyword>
<dbReference type="PROSITE" id="PS50887">
    <property type="entry name" value="GGDEF"/>
    <property type="match status" value="1"/>
</dbReference>
<dbReference type="InterPro" id="IPR000160">
    <property type="entry name" value="GGDEF_dom"/>
</dbReference>
<evidence type="ECO:0000256" key="5">
    <source>
        <dbReference type="SAM" id="Phobius"/>
    </source>
</evidence>
<feature type="transmembrane region" description="Helical" evidence="5">
    <location>
        <begin position="165"/>
        <end position="182"/>
    </location>
</feature>
<feature type="domain" description="GGDEF" evidence="6">
    <location>
        <begin position="338"/>
        <end position="472"/>
    </location>
</feature>
<evidence type="ECO:0000313" key="8">
    <source>
        <dbReference type="Proteomes" id="UP000186079"/>
    </source>
</evidence>
<dbReference type="PANTHER" id="PTHR45138:SF9">
    <property type="entry name" value="DIGUANYLATE CYCLASE DGCM-RELATED"/>
    <property type="match status" value="1"/>
</dbReference>
<dbReference type="AlphaFoldDB" id="A0A1N6UCY4"/>
<comment type="catalytic activity">
    <reaction evidence="4">
        <text>2 GTP = 3',3'-c-di-GMP + 2 diphosphate</text>
        <dbReference type="Rhea" id="RHEA:24898"/>
        <dbReference type="ChEBI" id="CHEBI:33019"/>
        <dbReference type="ChEBI" id="CHEBI:37565"/>
        <dbReference type="ChEBI" id="CHEBI:58805"/>
        <dbReference type="EC" id="2.7.7.65"/>
    </reaction>
</comment>
<evidence type="ECO:0000256" key="3">
    <source>
        <dbReference type="ARBA" id="ARBA00012528"/>
    </source>
</evidence>
<comment type="cofactor">
    <cofactor evidence="1">
        <name>Mg(2+)</name>
        <dbReference type="ChEBI" id="CHEBI:18420"/>
    </cofactor>
</comment>
<evidence type="ECO:0000256" key="4">
    <source>
        <dbReference type="ARBA" id="ARBA00034247"/>
    </source>
</evidence>
<feature type="transmembrane region" description="Helical" evidence="5">
    <location>
        <begin position="203"/>
        <end position="230"/>
    </location>
</feature>
<dbReference type="GO" id="GO:0005886">
    <property type="term" value="C:plasma membrane"/>
    <property type="evidence" value="ECO:0007669"/>
    <property type="project" value="UniProtKB-SubCell"/>
</dbReference>
<evidence type="ECO:0000256" key="2">
    <source>
        <dbReference type="ARBA" id="ARBA00004533"/>
    </source>
</evidence>
<feature type="transmembrane region" description="Helical" evidence="5">
    <location>
        <begin position="91"/>
        <end position="108"/>
    </location>
</feature>
<dbReference type="EMBL" id="FTMC01000008">
    <property type="protein sequence ID" value="SIQ63423.1"/>
    <property type="molecule type" value="Genomic_DNA"/>
</dbReference>
<reference evidence="7 8" key="1">
    <citation type="submission" date="2017-01" db="EMBL/GenBank/DDBJ databases">
        <authorList>
            <person name="Mah S.A."/>
            <person name="Swanson W.J."/>
            <person name="Moy G.W."/>
            <person name="Vacquier V.D."/>
        </authorList>
    </citation>
    <scope>NUCLEOTIDE SEQUENCE [LARGE SCALE GENOMIC DNA]</scope>
    <source>
        <strain evidence="7 8">ATCC 29606</strain>
    </source>
</reference>
<dbReference type="NCBIfam" id="TIGR00254">
    <property type="entry name" value="GGDEF"/>
    <property type="match status" value="1"/>
</dbReference>
<feature type="transmembrane region" description="Helical" evidence="5">
    <location>
        <begin position="12"/>
        <end position="31"/>
    </location>
</feature>
<feature type="transmembrane region" description="Helical" evidence="5">
    <location>
        <begin position="120"/>
        <end position="145"/>
    </location>
</feature>
<feature type="transmembrane region" description="Helical" evidence="5">
    <location>
        <begin position="236"/>
        <end position="262"/>
    </location>
</feature>
<organism evidence="7 8">
    <name type="scientific">Pseudomonas flexibilis</name>
    <dbReference type="NCBI Taxonomy" id="706570"/>
    <lineage>
        <taxon>Bacteria</taxon>
        <taxon>Pseudomonadati</taxon>
        <taxon>Pseudomonadota</taxon>
        <taxon>Gammaproteobacteria</taxon>
        <taxon>Pseudomonadales</taxon>
        <taxon>Pseudomonadaceae</taxon>
        <taxon>Pseudomonas</taxon>
    </lineage>
</organism>
<dbReference type="InterPro" id="IPR043128">
    <property type="entry name" value="Rev_trsase/Diguanyl_cyclase"/>
</dbReference>
<protein>
    <recommendedName>
        <fullName evidence="3">diguanylate cyclase</fullName>
        <ecNumber evidence="3">2.7.7.65</ecNumber>
    </recommendedName>
</protein>
<proteinExistence type="predicted"/>
<dbReference type="Pfam" id="PF00990">
    <property type="entry name" value="GGDEF"/>
    <property type="match status" value="1"/>
</dbReference>
<dbReference type="Gene3D" id="3.30.70.270">
    <property type="match status" value="1"/>
</dbReference>
<dbReference type="SMART" id="SM00267">
    <property type="entry name" value="GGDEF"/>
    <property type="match status" value="1"/>
</dbReference>
<dbReference type="CDD" id="cd01949">
    <property type="entry name" value="GGDEF"/>
    <property type="match status" value="1"/>
</dbReference>